<evidence type="ECO:0000313" key="6">
    <source>
        <dbReference type="EMBL" id="CAN63605.1"/>
    </source>
</evidence>
<evidence type="ECO:0000256" key="2">
    <source>
        <dbReference type="PROSITE-ProRule" id="PRU00108"/>
    </source>
</evidence>
<dbReference type="Pfam" id="PF00078">
    <property type="entry name" value="RVT_1"/>
    <property type="match status" value="1"/>
</dbReference>
<keyword evidence="2 3" id="KW-0539">Nucleus</keyword>
<feature type="compositionally biased region" description="Basic residues" evidence="4">
    <location>
        <begin position="245"/>
        <end position="254"/>
    </location>
</feature>
<sequence length="494" mass="55536">MILGDAEDNYPTQRVMKDYAAALGLTYKQVRGWFFERRRKEKNENGMGVSSSKKLVRAKNGIGVVAAKKIIRRVGLAAHCRGNMSSSSTYNRACLGAHHWHCFRNHDSRAVERGKILNEDLSTTDYILKKVFRKDGPPLGVEFDSLPSSSFCHCTDSRNSHRTCQENQTSSKRRKVVVVSKPAVLHQQFCNNKSAPAKIHGIGKGLMTVWRATNPGAGDFPTGIDFADGQVAAVSPTSTSILRKSLIKKKKPRKQSSVTKWKSVGGKLNDKKKPSRKRGKVECNKDVNQKKPNKEKCELALEEGKSQEHLDQFAMLMDDEELELQESQAGPNPVTCSAHFATNGLHGCSLCKDLLAKFPPNAVKMKQPFCMQPWDSSPELVKKMFKFIVMEFQLGRIKSFVRAFTSLYKIIAKVLSGRLRKVLHETISGSQGAFVEGRHILDVVLIANEVVDEKRRSGEEGVVFKIDFEKAYDHVDWGFLDHVLQRKGFSQKWR</sequence>
<dbReference type="AlphaFoldDB" id="A5BL88"/>
<dbReference type="PANTHER" id="PTHR36968:SF8">
    <property type="entry name" value="HOMEOBOX-DDT DOMAIN PROTEIN RLT3 ISOFORM X1"/>
    <property type="match status" value="1"/>
</dbReference>
<keyword evidence="2 3" id="KW-0371">Homeobox</keyword>
<dbReference type="CDD" id="cd00086">
    <property type="entry name" value="homeodomain"/>
    <property type="match status" value="1"/>
</dbReference>
<keyword evidence="2 3" id="KW-0238">DNA-binding</keyword>
<dbReference type="InterPro" id="IPR000477">
    <property type="entry name" value="RT_dom"/>
</dbReference>
<evidence type="ECO:0000256" key="3">
    <source>
        <dbReference type="RuleBase" id="RU000682"/>
    </source>
</evidence>
<comment type="subcellular location">
    <subcellularLocation>
        <location evidence="1 2 3">Nucleus</location>
    </subcellularLocation>
</comment>
<dbReference type="EMBL" id="AM463399">
    <property type="protein sequence ID" value="CAN63605.1"/>
    <property type="molecule type" value="Genomic_DNA"/>
</dbReference>
<feature type="compositionally biased region" description="Basic and acidic residues" evidence="4">
    <location>
        <begin position="280"/>
        <end position="289"/>
    </location>
</feature>
<dbReference type="InterPro" id="IPR044977">
    <property type="entry name" value="RLT1-3"/>
</dbReference>
<reference evidence="6" key="1">
    <citation type="journal article" date="2007" name="PLoS ONE">
        <title>The first genome sequence of an elite grapevine cultivar (Pinot noir Vitis vinifera L.): coping with a highly heterozygous genome.</title>
        <authorList>
            <person name="Velasco R."/>
            <person name="Zharkikh A."/>
            <person name="Troggio M."/>
            <person name="Cartwright D.A."/>
            <person name="Cestaro A."/>
            <person name="Pruss D."/>
            <person name="Pindo M."/>
            <person name="FitzGerald L.M."/>
            <person name="Vezzulli S."/>
            <person name="Reid J."/>
            <person name="Malacarne G."/>
            <person name="Iliev D."/>
            <person name="Coppola G."/>
            <person name="Wardell B."/>
            <person name="Micheletti D."/>
            <person name="Macalma T."/>
            <person name="Facci M."/>
            <person name="Mitchell J.T."/>
            <person name="Perazzolli M."/>
            <person name="Eldredge G."/>
            <person name="Gatto P."/>
            <person name="Oyzerski R."/>
            <person name="Moretto M."/>
            <person name="Gutin N."/>
            <person name="Stefanini M."/>
            <person name="Chen Y."/>
            <person name="Segala C."/>
            <person name="Davenport C."/>
            <person name="Dematte L."/>
            <person name="Mraz A."/>
            <person name="Battilana J."/>
            <person name="Stormo K."/>
            <person name="Costa F."/>
            <person name="Tao Q."/>
            <person name="Si-Ammour A."/>
            <person name="Harkins T."/>
            <person name="Lackey A."/>
            <person name="Perbost C."/>
            <person name="Taillon B."/>
            <person name="Stella A."/>
            <person name="Solovyev V."/>
            <person name="Fawcett J.A."/>
            <person name="Sterck L."/>
            <person name="Vandepoele K."/>
            <person name="Grando S.M."/>
            <person name="Toppo S."/>
            <person name="Moser C."/>
            <person name="Lanchbury J."/>
            <person name="Bogden R."/>
            <person name="Skolnick M."/>
            <person name="Sgaramella V."/>
            <person name="Bhatnagar S.K."/>
            <person name="Fontana P."/>
            <person name="Gutin A."/>
            <person name="Van de Peer Y."/>
            <person name="Salamini F."/>
            <person name="Viola R."/>
        </authorList>
    </citation>
    <scope>NUCLEOTIDE SEQUENCE</scope>
</reference>
<dbReference type="GO" id="GO:0003677">
    <property type="term" value="F:DNA binding"/>
    <property type="evidence" value="ECO:0007669"/>
    <property type="project" value="UniProtKB-UniRule"/>
</dbReference>
<proteinExistence type="predicted"/>
<dbReference type="GO" id="GO:0006357">
    <property type="term" value="P:regulation of transcription by RNA polymerase II"/>
    <property type="evidence" value="ECO:0007669"/>
    <property type="project" value="InterPro"/>
</dbReference>
<evidence type="ECO:0000256" key="4">
    <source>
        <dbReference type="SAM" id="MobiDB-lite"/>
    </source>
</evidence>
<gene>
    <name evidence="6" type="ORF">VITISV_019128</name>
</gene>
<dbReference type="GO" id="GO:0005634">
    <property type="term" value="C:nucleus"/>
    <property type="evidence" value="ECO:0007669"/>
    <property type="project" value="UniProtKB-SubCell"/>
</dbReference>
<dbReference type="PROSITE" id="PS50071">
    <property type="entry name" value="HOMEOBOX_2"/>
    <property type="match status" value="1"/>
</dbReference>
<name>A5BL88_VITVI</name>
<dbReference type="ExpressionAtlas" id="A5BL88">
    <property type="expression patterns" value="baseline and differential"/>
</dbReference>
<dbReference type="Pfam" id="PF00046">
    <property type="entry name" value="Homeodomain"/>
    <property type="match status" value="1"/>
</dbReference>
<protein>
    <recommendedName>
        <fullName evidence="5">Homeobox domain-containing protein</fullName>
    </recommendedName>
</protein>
<dbReference type="SUPFAM" id="SSF46689">
    <property type="entry name" value="Homeodomain-like"/>
    <property type="match status" value="1"/>
</dbReference>
<organism evidence="6">
    <name type="scientific">Vitis vinifera</name>
    <name type="common">Grape</name>
    <dbReference type="NCBI Taxonomy" id="29760"/>
    <lineage>
        <taxon>Eukaryota</taxon>
        <taxon>Viridiplantae</taxon>
        <taxon>Streptophyta</taxon>
        <taxon>Embryophyta</taxon>
        <taxon>Tracheophyta</taxon>
        <taxon>Spermatophyta</taxon>
        <taxon>Magnoliopsida</taxon>
        <taxon>eudicotyledons</taxon>
        <taxon>Gunneridae</taxon>
        <taxon>Pentapetalae</taxon>
        <taxon>rosids</taxon>
        <taxon>Vitales</taxon>
        <taxon>Vitaceae</taxon>
        <taxon>Viteae</taxon>
        <taxon>Vitis</taxon>
    </lineage>
</organism>
<feature type="DNA-binding region" description="Homeobox" evidence="2">
    <location>
        <begin position="9"/>
        <end position="45"/>
    </location>
</feature>
<evidence type="ECO:0000256" key="1">
    <source>
        <dbReference type="ARBA" id="ARBA00004123"/>
    </source>
</evidence>
<dbReference type="Gene3D" id="1.10.10.60">
    <property type="entry name" value="Homeodomain-like"/>
    <property type="match status" value="1"/>
</dbReference>
<dbReference type="InterPro" id="IPR009057">
    <property type="entry name" value="Homeodomain-like_sf"/>
</dbReference>
<dbReference type="PANTHER" id="PTHR36968">
    <property type="entry name" value="HOMEOBOX-DDT DOMAIN PROTEIN RLT2"/>
    <property type="match status" value="1"/>
</dbReference>
<evidence type="ECO:0000259" key="5">
    <source>
        <dbReference type="PROSITE" id="PS50071"/>
    </source>
</evidence>
<accession>A5BL88</accession>
<feature type="domain" description="Homeobox" evidence="5">
    <location>
        <begin position="7"/>
        <end position="44"/>
    </location>
</feature>
<feature type="region of interest" description="Disordered" evidence="4">
    <location>
        <begin position="245"/>
        <end position="289"/>
    </location>
</feature>
<dbReference type="InterPro" id="IPR001356">
    <property type="entry name" value="HD"/>
</dbReference>